<organism evidence="11 12">
    <name type="scientific">Batillaria attramentaria</name>
    <dbReference type="NCBI Taxonomy" id="370345"/>
    <lineage>
        <taxon>Eukaryota</taxon>
        <taxon>Metazoa</taxon>
        <taxon>Spiralia</taxon>
        <taxon>Lophotrochozoa</taxon>
        <taxon>Mollusca</taxon>
        <taxon>Gastropoda</taxon>
        <taxon>Caenogastropoda</taxon>
        <taxon>Sorbeoconcha</taxon>
        <taxon>Cerithioidea</taxon>
        <taxon>Batillariidae</taxon>
        <taxon>Batillaria</taxon>
    </lineage>
</organism>
<evidence type="ECO:0000313" key="11">
    <source>
        <dbReference type="EMBL" id="KAK7475507.1"/>
    </source>
</evidence>
<keyword evidence="5 9" id="KW-0735">Signal-anchor</keyword>
<dbReference type="EMBL" id="JACVVK020000404">
    <property type="protein sequence ID" value="KAK7475507.1"/>
    <property type="molecule type" value="Genomic_DNA"/>
</dbReference>
<evidence type="ECO:0000256" key="7">
    <source>
        <dbReference type="ARBA" id="ARBA00023136"/>
    </source>
</evidence>
<keyword evidence="8" id="KW-0325">Glycoprotein</keyword>
<dbReference type="PANTHER" id="PTHR12812:SF0">
    <property type="entry name" value="HEPARAN-SULFATE 6-O-SULFOTRANSFERASE"/>
    <property type="match status" value="1"/>
</dbReference>
<dbReference type="SUPFAM" id="SSF52540">
    <property type="entry name" value="P-loop containing nucleoside triphosphate hydrolases"/>
    <property type="match status" value="1"/>
</dbReference>
<dbReference type="Pfam" id="PF03567">
    <property type="entry name" value="Sulfotransfer_2"/>
    <property type="match status" value="1"/>
</dbReference>
<reference evidence="11 12" key="1">
    <citation type="journal article" date="2023" name="Sci. Data">
        <title>Genome assembly of the Korean intertidal mud-creeper Batillaria attramentaria.</title>
        <authorList>
            <person name="Patra A.K."/>
            <person name="Ho P.T."/>
            <person name="Jun S."/>
            <person name="Lee S.J."/>
            <person name="Kim Y."/>
            <person name="Won Y.J."/>
        </authorList>
    </citation>
    <scope>NUCLEOTIDE SEQUENCE [LARGE SCALE GENOMIC DNA]</scope>
    <source>
        <strain evidence="11">Wonlab-2016</strain>
    </source>
</reference>
<dbReference type="InterPro" id="IPR010635">
    <property type="entry name" value="Heparan_SO4-6-sulfoTrfase"/>
</dbReference>
<dbReference type="AlphaFoldDB" id="A0ABD0JKF7"/>
<dbReference type="GO" id="GO:0016740">
    <property type="term" value="F:transferase activity"/>
    <property type="evidence" value="ECO:0007669"/>
    <property type="project" value="UniProtKB-KW"/>
</dbReference>
<dbReference type="Gene3D" id="3.40.50.300">
    <property type="entry name" value="P-loop containing nucleotide triphosphate hydrolases"/>
    <property type="match status" value="1"/>
</dbReference>
<feature type="compositionally biased region" description="Basic and acidic residues" evidence="10">
    <location>
        <begin position="444"/>
        <end position="456"/>
    </location>
</feature>
<evidence type="ECO:0000256" key="6">
    <source>
        <dbReference type="ARBA" id="ARBA00022989"/>
    </source>
</evidence>
<evidence type="ECO:0000256" key="9">
    <source>
        <dbReference type="RuleBase" id="RU364122"/>
    </source>
</evidence>
<keyword evidence="12" id="KW-1185">Reference proteome</keyword>
<sequence length="498" mass="58070">MAPVRWKLVFAGLFVLSVTGILYLGYFCRGPNCALKKGNLRNTFKSNYDAYFQGTFIRNRFSEEEVDKEYDLDLEAQDVIVFLHIQKTGGTTFGKHLVNDLEVDPPCDCYKRESGKKRCDCLTRNKQVWLFSRYSTGWKCGLHADWTELKNCVDEWFQTEQGRKRRRYFYITMLRDPVYRFLSEWIHVSQRGGTWKTASLKCNGREATLDEVPFCYHTEDWKDVTLEQFMACKHNLAINRQTRMLANLSKVNCYNRTGMSEAERDRLILQSAKDNLKDMAYFGLMEFQNFSQFLFEHTLHINFLTQFTQYNNTHSTQNKYSPDVLKQIAELNHLDIELYQFAKDLFIQRVIEAYKEEDLPVPQQLMEHVKKAETASEITSDHKSNEDTEDVERIGAQSNDQFTQGVFERDNVQNVDASLNTQFGANGDDVGFDRQPFRGNSDNGLDRQSDRGDLDKSSLGAFNKKQGYDSREDMAAKKLRQSRLMRNFQSQNIGSDHY</sequence>
<evidence type="ECO:0000256" key="4">
    <source>
        <dbReference type="ARBA" id="ARBA00022692"/>
    </source>
</evidence>
<keyword evidence="6" id="KW-1133">Transmembrane helix</keyword>
<evidence type="ECO:0000313" key="12">
    <source>
        <dbReference type="Proteomes" id="UP001519460"/>
    </source>
</evidence>
<dbReference type="InterPro" id="IPR027417">
    <property type="entry name" value="P-loop_NTPase"/>
</dbReference>
<evidence type="ECO:0000256" key="1">
    <source>
        <dbReference type="ARBA" id="ARBA00004606"/>
    </source>
</evidence>
<feature type="compositionally biased region" description="Polar residues" evidence="10">
    <location>
        <begin position="487"/>
        <end position="498"/>
    </location>
</feature>
<dbReference type="GO" id="GO:0016020">
    <property type="term" value="C:membrane"/>
    <property type="evidence" value="ECO:0007669"/>
    <property type="project" value="UniProtKB-SubCell"/>
</dbReference>
<evidence type="ECO:0000256" key="2">
    <source>
        <dbReference type="ARBA" id="ARBA00010109"/>
    </source>
</evidence>
<proteinExistence type="inferred from homology"/>
<comment type="subcellular location">
    <subcellularLocation>
        <location evidence="1 9">Membrane</location>
        <topology evidence="1 9">Single-pass type II membrane protein</topology>
    </subcellularLocation>
</comment>
<comment type="caution">
    <text evidence="11">The sequence shown here is derived from an EMBL/GenBank/DDBJ whole genome shotgun (WGS) entry which is preliminary data.</text>
</comment>
<evidence type="ECO:0000256" key="5">
    <source>
        <dbReference type="ARBA" id="ARBA00022968"/>
    </source>
</evidence>
<accession>A0ABD0JKF7</accession>
<comment type="catalytic activity">
    <reaction evidence="9">
        <text>alpha-D-glucosaminyl-[heparan sulfate](n) + 3'-phosphoadenylyl sulfate = 6-sulfo-alpha-D-glucosaminyl-[heparan sulfate](n) + adenosine 3',5'-bisphosphate + H(+)</text>
        <dbReference type="Rhea" id="RHEA:56604"/>
        <dbReference type="Rhea" id="RHEA-COMP:9830"/>
        <dbReference type="Rhea" id="RHEA-COMP:14621"/>
        <dbReference type="ChEBI" id="CHEBI:15378"/>
        <dbReference type="ChEBI" id="CHEBI:58339"/>
        <dbReference type="ChEBI" id="CHEBI:58343"/>
        <dbReference type="ChEBI" id="CHEBI:58388"/>
        <dbReference type="ChEBI" id="CHEBI:140604"/>
    </reaction>
</comment>
<evidence type="ECO:0000256" key="8">
    <source>
        <dbReference type="ARBA" id="ARBA00023180"/>
    </source>
</evidence>
<name>A0ABD0JKF7_9CAEN</name>
<feature type="compositionally biased region" description="Basic and acidic residues" evidence="10">
    <location>
        <begin position="466"/>
        <end position="476"/>
    </location>
</feature>
<protein>
    <recommendedName>
        <fullName evidence="9">Heparan-sulfate 6-O-sulfotransferase</fullName>
        <ecNumber evidence="9">2.8.2.-</ecNumber>
    </recommendedName>
</protein>
<keyword evidence="3 9" id="KW-0808">Transferase</keyword>
<keyword evidence="7 9" id="KW-0472">Membrane</keyword>
<dbReference type="InterPro" id="IPR005331">
    <property type="entry name" value="Sulfotransferase"/>
</dbReference>
<comment type="function">
    <text evidence="9">6-O-sulfation enzyme which catalyzes the transfer of sulfate from 3'-phosphoadenosine 5'-phosphosulfate (PAPS) to position 6 of the N-sulfoglucosamine residue (GlcNS) of heparan sulfate.</text>
</comment>
<feature type="region of interest" description="Disordered" evidence="10">
    <location>
        <begin position="423"/>
        <end position="498"/>
    </location>
</feature>
<keyword evidence="4" id="KW-0812">Transmembrane</keyword>
<gene>
    <name evidence="11" type="ORF">BaRGS_00033263</name>
</gene>
<comment type="similarity">
    <text evidence="2 9">Belongs to the sulfotransferase 6 family.</text>
</comment>
<dbReference type="PANTHER" id="PTHR12812">
    <property type="entry name" value="HEPARAN SULFATE 6-O-SULFOTRANSFERASE 3"/>
    <property type="match status" value="1"/>
</dbReference>
<evidence type="ECO:0000256" key="3">
    <source>
        <dbReference type="ARBA" id="ARBA00022679"/>
    </source>
</evidence>
<dbReference type="FunFam" id="3.40.50.300:FF:000347">
    <property type="entry name" value="Heparan-sulfate 6-O-sulfotransferase"/>
    <property type="match status" value="1"/>
</dbReference>
<evidence type="ECO:0000256" key="10">
    <source>
        <dbReference type="SAM" id="MobiDB-lite"/>
    </source>
</evidence>
<dbReference type="EC" id="2.8.2.-" evidence="9"/>
<dbReference type="Proteomes" id="UP001519460">
    <property type="component" value="Unassembled WGS sequence"/>
</dbReference>